<sequence length="97" mass="10965">MRKFHLGDVLSVITRINVSPRLMKGVFDITSFMVGHEIEPAENIVLYADQCRASLLEQHPNLKKVSVAGVNTKNWKQWLSTQVKKYGEKLSVKPISA</sequence>
<dbReference type="Proteomes" id="UP000595618">
    <property type="component" value="Chromosome"/>
</dbReference>
<dbReference type="InterPro" id="IPR056638">
    <property type="entry name" value="DUF7736"/>
</dbReference>
<accession>A0A7T5RK33</accession>
<evidence type="ECO:0000313" key="3">
    <source>
        <dbReference type="Proteomes" id="UP000595618"/>
    </source>
</evidence>
<proteinExistence type="predicted"/>
<feature type="domain" description="DUF7736" evidence="1">
    <location>
        <begin position="4"/>
        <end position="64"/>
    </location>
</feature>
<evidence type="ECO:0000313" key="2">
    <source>
        <dbReference type="EMBL" id="QQG45553.1"/>
    </source>
</evidence>
<evidence type="ECO:0000259" key="1">
    <source>
        <dbReference type="Pfam" id="PF24875"/>
    </source>
</evidence>
<organism evidence="2 3">
    <name type="scientific">Candidatus Sungiibacteriota bacterium</name>
    <dbReference type="NCBI Taxonomy" id="2750080"/>
    <lineage>
        <taxon>Bacteria</taxon>
        <taxon>Candidatus Sungiibacteriota</taxon>
    </lineage>
</organism>
<name>A0A7T5RK33_9BACT</name>
<dbReference type="AlphaFoldDB" id="A0A7T5RK33"/>
<protein>
    <recommendedName>
        <fullName evidence="1">DUF7736 domain-containing protein</fullName>
    </recommendedName>
</protein>
<dbReference type="EMBL" id="CP066690">
    <property type="protein sequence ID" value="QQG45553.1"/>
    <property type="molecule type" value="Genomic_DNA"/>
</dbReference>
<gene>
    <name evidence="2" type="ORF">HYW89_01310</name>
</gene>
<dbReference type="Pfam" id="PF24875">
    <property type="entry name" value="DUF7736"/>
    <property type="match status" value="1"/>
</dbReference>
<reference evidence="2 3" key="1">
    <citation type="submission" date="2020-07" db="EMBL/GenBank/DDBJ databases">
        <title>Huge and variable diversity of episymbiotic CPR bacteria and DPANN archaea in groundwater ecosystems.</title>
        <authorList>
            <person name="He C.Y."/>
            <person name="Keren R."/>
            <person name="Whittaker M."/>
            <person name="Farag I.F."/>
            <person name="Doudna J."/>
            <person name="Cate J.H.D."/>
            <person name="Banfield J.F."/>
        </authorList>
    </citation>
    <scope>NUCLEOTIDE SEQUENCE [LARGE SCALE GENOMIC DNA]</scope>
    <source>
        <strain evidence="2">NC_groundwater_541_Ag_S-0.1um_46_50</strain>
    </source>
</reference>